<reference evidence="1" key="1">
    <citation type="submission" date="2020-04" db="EMBL/GenBank/DDBJ databases">
        <title>Draft genome resource of the tomato pathogen Pseudocercospora fuligena.</title>
        <authorList>
            <person name="Zaccaron A."/>
        </authorList>
    </citation>
    <scope>NUCLEOTIDE SEQUENCE</scope>
    <source>
        <strain evidence="1">PF001</strain>
    </source>
</reference>
<sequence length="149" mass="16521">MPGAKNTAAIAATLEELTKANVSIVNDRDWKLESKAAKAVLPHVASDYQAFWVNLSEKQGLSFSQAMAGIQSLVVESNPDYHEQILNIFSDVDDVAGSAKVEVHVLSTGYFETNVESIREARWRRDGHGVWWLYQHQSVRGISVDHVGL</sequence>
<organism evidence="1 2">
    <name type="scientific">Pseudocercospora fuligena</name>
    <dbReference type="NCBI Taxonomy" id="685502"/>
    <lineage>
        <taxon>Eukaryota</taxon>
        <taxon>Fungi</taxon>
        <taxon>Dikarya</taxon>
        <taxon>Ascomycota</taxon>
        <taxon>Pezizomycotina</taxon>
        <taxon>Dothideomycetes</taxon>
        <taxon>Dothideomycetidae</taxon>
        <taxon>Mycosphaerellales</taxon>
        <taxon>Mycosphaerellaceae</taxon>
        <taxon>Pseudocercospora</taxon>
    </lineage>
</organism>
<name>A0A8H6R8D2_9PEZI</name>
<dbReference type="Proteomes" id="UP000660729">
    <property type="component" value="Unassembled WGS sequence"/>
</dbReference>
<comment type="caution">
    <text evidence="1">The sequence shown here is derived from an EMBL/GenBank/DDBJ whole genome shotgun (WGS) entry which is preliminary data.</text>
</comment>
<dbReference type="AlphaFoldDB" id="A0A8H6R8D2"/>
<dbReference type="EMBL" id="JABCIY010000310">
    <property type="protein sequence ID" value="KAF7185717.1"/>
    <property type="molecule type" value="Genomic_DNA"/>
</dbReference>
<protein>
    <submittedName>
        <fullName evidence="1">Uncharacterized protein</fullName>
    </submittedName>
</protein>
<evidence type="ECO:0000313" key="1">
    <source>
        <dbReference type="EMBL" id="KAF7185717.1"/>
    </source>
</evidence>
<proteinExistence type="predicted"/>
<gene>
    <name evidence="1" type="ORF">HII31_12948</name>
</gene>
<evidence type="ECO:0000313" key="2">
    <source>
        <dbReference type="Proteomes" id="UP000660729"/>
    </source>
</evidence>
<keyword evidence="2" id="KW-1185">Reference proteome</keyword>
<accession>A0A8H6R8D2</accession>